<feature type="region of interest" description="Disordered" evidence="1">
    <location>
        <begin position="39"/>
        <end position="74"/>
    </location>
</feature>
<keyword evidence="4" id="KW-1185">Reference proteome</keyword>
<keyword evidence="2" id="KW-0812">Transmembrane</keyword>
<dbReference type="EMBL" id="BMEX01000020">
    <property type="protein sequence ID" value="GGA56258.1"/>
    <property type="molecule type" value="Genomic_DNA"/>
</dbReference>
<evidence type="ECO:0008006" key="5">
    <source>
        <dbReference type="Google" id="ProtNLM"/>
    </source>
</evidence>
<feature type="transmembrane region" description="Helical" evidence="2">
    <location>
        <begin position="12"/>
        <end position="34"/>
    </location>
</feature>
<organism evidence="3 4">
    <name type="scientific">Kroppenstedtia guangzhouensis</name>
    <dbReference type="NCBI Taxonomy" id="1274356"/>
    <lineage>
        <taxon>Bacteria</taxon>
        <taxon>Bacillati</taxon>
        <taxon>Bacillota</taxon>
        <taxon>Bacilli</taxon>
        <taxon>Bacillales</taxon>
        <taxon>Thermoactinomycetaceae</taxon>
        <taxon>Kroppenstedtia</taxon>
    </lineage>
</organism>
<evidence type="ECO:0000313" key="3">
    <source>
        <dbReference type="EMBL" id="GGA56258.1"/>
    </source>
</evidence>
<sequence length="203" mass="23184">MNEEKRDQIRKMIVNAMVILGAVAFAVILVISVVRDGEEEETKKQQVQTDRTVHEYSEKENEEDLEVQGEEEKKETKTVADQFIRAYLSYDDKKPDQKIKEMSQYLSQRMRESWKEPDIPDGVKQAKVKQVEFLPETTQKEGRFFYSVKAQVETVFSDGESEKAWTLHGVAVGREEGRWVIEGVGPIGDAGAEPLELGGKEDE</sequence>
<comment type="caution">
    <text evidence="3">The sequence shown here is derived from an EMBL/GenBank/DDBJ whole genome shotgun (WGS) entry which is preliminary data.</text>
</comment>
<reference evidence="4" key="1">
    <citation type="journal article" date="2019" name="Int. J. Syst. Evol. Microbiol.">
        <title>The Global Catalogue of Microorganisms (GCM) 10K type strain sequencing project: providing services to taxonomists for standard genome sequencing and annotation.</title>
        <authorList>
            <consortium name="The Broad Institute Genomics Platform"/>
            <consortium name="The Broad Institute Genome Sequencing Center for Infectious Disease"/>
            <person name="Wu L."/>
            <person name="Ma J."/>
        </authorList>
    </citation>
    <scope>NUCLEOTIDE SEQUENCE [LARGE SCALE GENOMIC DNA]</scope>
    <source>
        <strain evidence="4">CGMCC 1.12404</strain>
    </source>
</reference>
<proteinExistence type="predicted"/>
<evidence type="ECO:0000313" key="4">
    <source>
        <dbReference type="Proteomes" id="UP000617979"/>
    </source>
</evidence>
<keyword evidence="2" id="KW-0472">Membrane</keyword>
<evidence type="ECO:0000256" key="2">
    <source>
        <dbReference type="SAM" id="Phobius"/>
    </source>
</evidence>
<dbReference type="RefSeq" id="WP_188433505.1">
    <property type="nucleotide sequence ID" value="NZ_BMEX01000020.1"/>
</dbReference>
<evidence type="ECO:0000256" key="1">
    <source>
        <dbReference type="SAM" id="MobiDB-lite"/>
    </source>
</evidence>
<gene>
    <name evidence="3" type="ORF">GCM10007416_31830</name>
</gene>
<keyword evidence="2" id="KW-1133">Transmembrane helix</keyword>
<name>A0ABQ1H382_9BACL</name>
<accession>A0ABQ1H382</accession>
<protein>
    <recommendedName>
        <fullName evidence="5">DUF4829 domain-containing protein</fullName>
    </recommendedName>
</protein>
<feature type="compositionally biased region" description="Acidic residues" evidence="1">
    <location>
        <begin position="60"/>
        <end position="69"/>
    </location>
</feature>
<dbReference type="Proteomes" id="UP000617979">
    <property type="component" value="Unassembled WGS sequence"/>
</dbReference>